<sequence length="103" mass="11140">MLQGCSSTSKSSSVLETCLKFVTAFIKGAAVRSTISSDGNCEASCSVHETPAIPPPTTTNLPLFAVLSAITYSSRQFRSLPLCSMHRHCKSDAQEIRAKEMER</sequence>
<organism evidence="1">
    <name type="scientific">Anguilla anguilla</name>
    <name type="common">European freshwater eel</name>
    <name type="synonym">Muraena anguilla</name>
    <dbReference type="NCBI Taxonomy" id="7936"/>
    <lineage>
        <taxon>Eukaryota</taxon>
        <taxon>Metazoa</taxon>
        <taxon>Chordata</taxon>
        <taxon>Craniata</taxon>
        <taxon>Vertebrata</taxon>
        <taxon>Euteleostomi</taxon>
        <taxon>Actinopterygii</taxon>
        <taxon>Neopterygii</taxon>
        <taxon>Teleostei</taxon>
        <taxon>Anguilliformes</taxon>
        <taxon>Anguillidae</taxon>
        <taxon>Anguilla</taxon>
    </lineage>
</organism>
<dbReference type="AlphaFoldDB" id="A0A0E9PZI3"/>
<reference evidence="1" key="1">
    <citation type="submission" date="2014-11" db="EMBL/GenBank/DDBJ databases">
        <authorList>
            <person name="Amaro Gonzalez C."/>
        </authorList>
    </citation>
    <scope>NUCLEOTIDE SEQUENCE</scope>
</reference>
<accession>A0A0E9PZI3</accession>
<protein>
    <submittedName>
        <fullName evidence="1">Uncharacterized protein</fullName>
    </submittedName>
</protein>
<dbReference type="EMBL" id="GBXM01099319">
    <property type="protein sequence ID" value="JAH09258.1"/>
    <property type="molecule type" value="Transcribed_RNA"/>
</dbReference>
<evidence type="ECO:0000313" key="1">
    <source>
        <dbReference type="EMBL" id="JAH09258.1"/>
    </source>
</evidence>
<proteinExistence type="predicted"/>
<name>A0A0E9PZI3_ANGAN</name>
<reference evidence="1" key="2">
    <citation type="journal article" date="2015" name="Fish Shellfish Immunol.">
        <title>Early steps in the European eel (Anguilla anguilla)-Vibrio vulnificus interaction in the gills: Role of the RtxA13 toxin.</title>
        <authorList>
            <person name="Callol A."/>
            <person name="Pajuelo D."/>
            <person name="Ebbesson L."/>
            <person name="Teles M."/>
            <person name="MacKenzie S."/>
            <person name="Amaro C."/>
        </authorList>
    </citation>
    <scope>NUCLEOTIDE SEQUENCE</scope>
</reference>